<keyword evidence="8" id="KW-1185">Reference proteome</keyword>
<evidence type="ECO:0000256" key="3">
    <source>
        <dbReference type="ARBA" id="ARBA00022723"/>
    </source>
</evidence>
<dbReference type="InterPro" id="IPR002716">
    <property type="entry name" value="PIN_dom"/>
</dbReference>
<dbReference type="EC" id="3.1.-.-" evidence="5"/>
<dbReference type="Pfam" id="PF01850">
    <property type="entry name" value="PIN"/>
    <property type="match status" value="1"/>
</dbReference>
<sequence length="139" mass="15090">MFVDASAIVAILSMEPERSRFIRALSTAETSAYTSVIAVWEAVTGVQRKLELPLVDAERAVHEFIEASKISIVAVAPAELSAALSAFDRYGRHRFPASERNRALNLADCFHYASAKAQRVPILTKDVAFAATDLPVVSA</sequence>
<evidence type="ECO:0000313" key="8">
    <source>
        <dbReference type="Proteomes" id="UP000236884"/>
    </source>
</evidence>
<evidence type="ECO:0000313" key="7">
    <source>
        <dbReference type="EMBL" id="BAT57658.1"/>
    </source>
</evidence>
<evidence type="ECO:0000256" key="2">
    <source>
        <dbReference type="ARBA" id="ARBA00022722"/>
    </source>
</evidence>
<dbReference type="GO" id="GO:0090729">
    <property type="term" value="F:toxin activity"/>
    <property type="evidence" value="ECO:0007669"/>
    <property type="project" value="UniProtKB-KW"/>
</dbReference>
<protein>
    <recommendedName>
        <fullName evidence="5">Ribonuclease VapC</fullName>
        <shortName evidence="5">RNase VapC</shortName>
        <ecNumber evidence="5">3.1.-.-</ecNumber>
    </recommendedName>
    <alternativeName>
        <fullName evidence="5">Toxin VapC</fullName>
    </alternativeName>
</protein>
<keyword evidence="5" id="KW-0460">Magnesium</keyword>
<dbReference type="GO" id="GO:0004540">
    <property type="term" value="F:RNA nuclease activity"/>
    <property type="evidence" value="ECO:0007669"/>
    <property type="project" value="InterPro"/>
</dbReference>
<dbReference type="InterPro" id="IPR022907">
    <property type="entry name" value="VapC_family"/>
</dbReference>
<name>A0A0S3PNZ4_9BRAD</name>
<dbReference type="AlphaFoldDB" id="A0A0S3PNZ4"/>
<keyword evidence="2 5" id="KW-0540">Nuclease</keyword>
<dbReference type="Gene3D" id="3.40.50.1010">
    <property type="entry name" value="5'-nuclease"/>
    <property type="match status" value="1"/>
</dbReference>
<accession>A0A0S3PNZ4</accession>
<dbReference type="EMBL" id="AP014946">
    <property type="protein sequence ID" value="BAT57658.1"/>
    <property type="molecule type" value="Genomic_DNA"/>
</dbReference>
<dbReference type="OrthoDB" id="32625at2"/>
<reference evidence="7 8" key="1">
    <citation type="submission" date="2015-08" db="EMBL/GenBank/DDBJ databases">
        <title>Investigation of the bacterial diversity of lava forest soil.</title>
        <authorList>
            <person name="Lee J.S."/>
        </authorList>
    </citation>
    <scope>NUCLEOTIDE SEQUENCE [LARGE SCALE GENOMIC DNA]</scope>
    <source>
        <strain evidence="7 8">GJW-30</strain>
    </source>
</reference>
<evidence type="ECO:0000259" key="6">
    <source>
        <dbReference type="Pfam" id="PF01850"/>
    </source>
</evidence>
<feature type="binding site" evidence="5">
    <location>
        <position position="4"/>
    </location>
    <ligand>
        <name>Mg(2+)</name>
        <dbReference type="ChEBI" id="CHEBI:18420"/>
    </ligand>
</feature>
<dbReference type="KEGG" id="vgo:GJW-30_1_00165"/>
<comment type="similarity">
    <text evidence="5">Belongs to the PINc/VapC protein family.</text>
</comment>
<keyword evidence="4 5" id="KW-0378">Hydrolase</keyword>
<comment type="cofactor">
    <cofactor evidence="5">
        <name>Mg(2+)</name>
        <dbReference type="ChEBI" id="CHEBI:18420"/>
    </cofactor>
</comment>
<gene>
    <name evidence="5" type="primary">vapC</name>
    <name evidence="7" type="ORF">GJW-30_1_00165</name>
</gene>
<proteinExistence type="inferred from homology"/>
<organism evidence="7 8">
    <name type="scientific">Variibacter gotjawalensis</name>
    <dbReference type="NCBI Taxonomy" id="1333996"/>
    <lineage>
        <taxon>Bacteria</taxon>
        <taxon>Pseudomonadati</taxon>
        <taxon>Pseudomonadota</taxon>
        <taxon>Alphaproteobacteria</taxon>
        <taxon>Hyphomicrobiales</taxon>
        <taxon>Nitrobacteraceae</taxon>
        <taxon>Variibacter</taxon>
    </lineage>
</organism>
<keyword evidence="1 5" id="KW-1277">Toxin-antitoxin system</keyword>
<feature type="binding site" evidence="5">
    <location>
        <position position="108"/>
    </location>
    <ligand>
        <name>Mg(2+)</name>
        <dbReference type="ChEBI" id="CHEBI:18420"/>
    </ligand>
</feature>
<comment type="function">
    <text evidence="5">Toxic component of a toxin-antitoxin (TA) system. An RNase.</text>
</comment>
<dbReference type="Proteomes" id="UP000236884">
    <property type="component" value="Chromosome"/>
</dbReference>
<keyword evidence="3 5" id="KW-0479">Metal-binding</keyword>
<evidence type="ECO:0000256" key="5">
    <source>
        <dbReference type="HAMAP-Rule" id="MF_00265"/>
    </source>
</evidence>
<dbReference type="SUPFAM" id="SSF88723">
    <property type="entry name" value="PIN domain-like"/>
    <property type="match status" value="1"/>
</dbReference>
<dbReference type="CDD" id="cd09871">
    <property type="entry name" value="PIN_MtVapC28-VapC30-like"/>
    <property type="match status" value="1"/>
</dbReference>
<evidence type="ECO:0000256" key="1">
    <source>
        <dbReference type="ARBA" id="ARBA00022649"/>
    </source>
</evidence>
<dbReference type="HAMAP" id="MF_00265">
    <property type="entry name" value="VapC_Nob1"/>
    <property type="match status" value="1"/>
</dbReference>
<evidence type="ECO:0000256" key="4">
    <source>
        <dbReference type="ARBA" id="ARBA00022801"/>
    </source>
</evidence>
<keyword evidence="5" id="KW-0800">Toxin</keyword>
<feature type="domain" description="PIN" evidence="6">
    <location>
        <begin position="1"/>
        <end position="133"/>
    </location>
</feature>
<dbReference type="InterPro" id="IPR029060">
    <property type="entry name" value="PIN-like_dom_sf"/>
</dbReference>
<dbReference type="GO" id="GO:0000287">
    <property type="term" value="F:magnesium ion binding"/>
    <property type="evidence" value="ECO:0007669"/>
    <property type="project" value="UniProtKB-UniRule"/>
</dbReference>
<dbReference type="RefSeq" id="WP_096350555.1">
    <property type="nucleotide sequence ID" value="NZ_AP014946.1"/>
</dbReference>
<dbReference type="GO" id="GO:0016787">
    <property type="term" value="F:hydrolase activity"/>
    <property type="evidence" value="ECO:0007669"/>
    <property type="project" value="UniProtKB-KW"/>
</dbReference>